<dbReference type="Gramene" id="TraesWEE_scaffold_063158_01G000400.1">
    <property type="protein sequence ID" value="TraesWEE_scaffold_063158_01G000400.1"/>
    <property type="gene ID" value="TraesWEE_scaffold_063158_01G000400"/>
</dbReference>
<evidence type="ECO:0000313" key="1">
    <source>
        <dbReference type="EnsemblPlants" id="TraesCS3A02G479500.1"/>
    </source>
</evidence>
<dbReference type="AlphaFoldDB" id="A0A3B6ERF2"/>
<dbReference type="OMA" id="HRIMCTI"/>
<dbReference type="Gramene" id="TraesCS3A03G1123800.1">
    <property type="protein sequence ID" value="TraesCS3A03G1123800.1.CDS"/>
    <property type="gene ID" value="TraesCS3A03G1123800"/>
</dbReference>
<dbReference type="EnsemblPlants" id="TraesCS3A02G479500.1">
    <property type="protein sequence ID" value="TraesCS3A02G479500.1"/>
    <property type="gene ID" value="TraesCS3A02G479500"/>
</dbReference>
<proteinExistence type="predicted"/>
<name>A0A3B6ERF2_WHEAT</name>
<dbReference type="Gramene" id="TraesCS3A02G479500.1">
    <property type="protein sequence ID" value="TraesCS3A02G479500.1"/>
    <property type="gene ID" value="TraesCS3A02G479500"/>
</dbReference>
<protein>
    <submittedName>
        <fullName evidence="1">Uncharacterized protein</fullName>
    </submittedName>
</protein>
<reference evidence="1" key="1">
    <citation type="submission" date="2018-08" db="EMBL/GenBank/DDBJ databases">
        <authorList>
            <person name="Rossello M."/>
        </authorList>
    </citation>
    <scope>NUCLEOTIDE SEQUENCE [LARGE SCALE GENOMIC DNA]</scope>
    <source>
        <strain evidence="1">cv. Chinese Spring</strain>
    </source>
</reference>
<evidence type="ECO:0000313" key="2">
    <source>
        <dbReference type="Proteomes" id="UP000019116"/>
    </source>
</evidence>
<dbReference type="Gramene" id="TraesLAC3A03G01449470.1">
    <property type="protein sequence ID" value="TraesLAC3A03G01449470.1"/>
    <property type="gene ID" value="TraesLAC3A03G01449470"/>
</dbReference>
<sequence>MACRVPGLARLARAVPFLHATGPAQLARPVWPAIQQVLCSPRFPYFYRVWRVGDSLRNRETERGGNRGVDLAAGTPPRLVRLADHRRPVRRYLAWGEVKAVLLINHRIMCTISFCYAFTVDAHWLDHASVYELIELMPVSVERSTVQVLLFLDLVRIYASILVN</sequence>
<reference evidence="1" key="2">
    <citation type="submission" date="2018-10" db="UniProtKB">
        <authorList>
            <consortium name="EnsemblPlants"/>
        </authorList>
    </citation>
    <scope>IDENTIFICATION</scope>
</reference>
<organism evidence="1">
    <name type="scientific">Triticum aestivum</name>
    <name type="common">Wheat</name>
    <dbReference type="NCBI Taxonomy" id="4565"/>
    <lineage>
        <taxon>Eukaryota</taxon>
        <taxon>Viridiplantae</taxon>
        <taxon>Streptophyta</taxon>
        <taxon>Embryophyta</taxon>
        <taxon>Tracheophyta</taxon>
        <taxon>Spermatophyta</taxon>
        <taxon>Magnoliopsida</taxon>
        <taxon>Liliopsida</taxon>
        <taxon>Poales</taxon>
        <taxon>Poaceae</taxon>
        <taxon>BOP clade</taxon>
        <taxon>Pooideae</taxon>
        <taxon>Triticodae</taxon>
        <taxon>Triticeae</taxon>
        <taxon>Triticinae</taxon>
        <taxon>Triticum</taxon>
    </lineage>
</organism>
<keyword evidence="2" id="KW-1185">Reference proteome</keyword>
<accession>A0A3B6ERF2</accession>
<dbReference type="Proteomes" id="UP000019116">
    <property type="component" value="Chromosome 3A"/>
</dbReference>